<protein>
    <submittedName>
        <fullName evidence="1">Uncharacterized protein</fullName>
    </submittedName>
</protein>
<dbReference type="EMBL" id="CM055099">
    <property type="protein sequence ID" value="KAJ7547118.1"/>
    <property type="molecule type" value="Genomic_DNA"/>
</dbReference>
<evidence type="ECO:0000313" key="1">
    <source>
        <dbReference type="EMBL" id="KAJ7547118.1"/>
    </source>
</evidence>
<evidence type="ECO:0000313" key="2">
    <source>
        <dbReference type="Proteomes" id="UP001162992"/>
    </source>
</evidence>
<reference evidence="2" key="1">
    <citation type="journal article" date="2024" name="Proc. Natl. Acad. Sci. U.S.A.">
        <title>Extraordinary preservation of gene collinearity over three hundred million years revealed in homosporous lycophytes.</title>
        <authorList>
            <person name="Li C."/>
            <person name="Wickell D."/>
            <person name="Kuo L.Y."/>
            <person name="Chen X."/>
            <person name="Nie B."/>
            <person name="Liao X."/>
            <person name="Peng D."/>
            <person name="Ji J."/>
            <person name="Jenkins J."/>
            <person name="Williams M."/>
            <person name="Shu S."/>
            <person name="Plott C."/>
            <person name="Barry K."/>
            <person name="Rajasekar S."/>
            <person name="Grimwood J."/>
            <person name="Han X."/>
            <person name="Sun S."/>
            <person name="Hou Z."/>
            <person name="He W."/>
            <person name="Dai G."/>
            <person name="Sun C."/>
            <person name="Schmutz J."/>
            <person name="Leebens-Mack J.H."/>
            <person name="Li F.W."/>
            <person name="Wang L."/>
        </authorList>
    </citation>
    <scope>NUCLEOTIDE SEQUENCE [LARGE SCALE GENOMIC DNA]</scope>
    <source>
        <strain evidence="2">cv. PW_Plant_1</strain>
    </source>
</reference>
<accession>A0ACC2CYZ4</accession>
<sequence length="242" mass="26762">MGAHLADFSFQQTISRFCNLRNFAISRHASISPAILILILDSLLSSTDEPGSPKPIPQSSTFFFGRDNSDTAATLSDLDSAISGNFSKIVKISDSTTSSNMGTDARNDTLLTSSTISSNMPPPKTPKRVKIPLEKGYSQMDWLKLTQVRDDLAGIKGWSNRRPISMEELKQHKAENDAWTVLRGRVYNISPYLRFHPGGIDMLMKGAGKDCTALFNKYHPWVNAEFMLEKCQVGLLDVSSAK</sequence>
<keyword evidence="2" id="KW-1185">Reference proteome</keyword>
<name>A0ACC2CYZ4_DIPCM</name>
<dbReference type="Proteomes" id="UP001162992">
    <property type="component" value="Chromosome 8"/>
</dbReference>
<organism evidence="1 2">
    <name type="scientific">Diphasiastrum complanatum</name>
    <name type="common">Issler's clubmoss</name>
    <name type="synonym">Lycopodium complanatum</name>
    <dbReference type="NCBI Taxonomy" id="34168"/>
    <lineage>
        <taxon>Eukaryota</taxon>
        <taxon>Viridiplantae</taxon>
        <taxon>Streptophyta</taxon>
        <taxon>Embryophyta</taxon>
        <taxon>Tracheophyta</taxon>
        <taxon>Lycopodiopsida</taxon>
        <taxon>Lycopodiales</taxon>
        <taxon>Lycopodiaceae</taxon>
        <taxon>Lycopodioideae</taxon>
        <taxon>Diphasiastrum</taxon>
    </lineage>
</organism>
<gene>
    <name evidence="1" type="ORF">O6H91_08G069800</name>
</gene>
<comment type="caution">
    <text evidence="1">The sequence shown here is derived from an EMBL/GenBank/DDBJ whole genome shotgun (WGS) entry which is preliminary data.</text>
</comment>
<proteinExistence type="predicted"/>